<dbReference type="RefSeq" id="WP_008583892.1">
    <property type="nucleotide sequence ID" value="NZ_AOJO01000037.1"/>
</dbReference>
<keyword evidence="1" id="KW-1133">Transmembrane helix</keyword>
<dbReference type="STRING" id="1227481.C467_08115"/>
<evidence type="ECO:0000313" key="2">
    <source>
        <dbReference type="EMBL" id="ELZ56440.1"/>
    </source>
</evidence>
<dbReference type="EMBL" id="AOJO01000037">
    <property type="protein sequence ID" value="ELZ56440.1"/>
    <property type="molecule type" value="Genomic_DNA"/>
</dbReference>
<evidence type="ECO:0000313" key="3">
    <source>
        <dbReference type="Proteomes" id="UP000011689"/>
    </source>
</evidence>
<organism evidence="2 3">
    <name type="scientific">Halorubrum hochstenium ATCC 700873</name>
    <dbReference type="NCBI Taxonomy" id="1227481"/>
    <lineage>
        <taxon>Archaea</taxon>
        <taxon>Methanobacteriati</taxon>
        <taxon>Methanobacteriota</taxon>
        <taxon>Stenosarchaea group</taxon>
        <taxon>Halobacteria</taxon>
        <taxon>Halobacteriales</taxon>
        <taxon>Haloferacaceae</taxon>
        <taxon>Halorubrum</taxon>
    </lineage>
</organism>
<accession>M0F912</accession>
<feature type="transmembrane region" description="Helical" evidence="1">
    <location>
        <begin position="42"/>
        <end position="62"/>
    </location>
</feature>
<reference evidence="2 3" key="1">
    <citation type="journal article" date="2014" name="PLoS Genet.">
        <title>Phylogenetically driven sequencing of extremely halophilic archaea reveals strategies for static and dynamic osmo-response.</title>
        <authorList>
            <person name="Becker E.A."/>
            <person name="Seitzer P.M."/>
            <person name="Tritt A."/>
            <person name="Larsen D."/>
            <person name="Krusor M."/>
            <person name="Yao A.I."/>
            <person name="Wu D."/>
            <person name="Madern D."/>
            <person name="Eisen J.A."/>
            <person name="Darling A.E."/>
            <person name="Facciotti M.T."/>
        </authorList>
    </citation>
    <scope>NUCLEOTIDE SEQUENCE [LARGE SCALE GENOMIC DNA]</scope>
    <source>
        <strain evidence="2 3">ATCC 700873</strain>
    </source>
</reference>
<dbReference type="GeneID" id="72713952"/>
<dbReference type="AlphaFoldDB" id="M0F912"/>
<protein>
    <submittedName>
        <fullName evidence="2">Uncharacterized protein</fullName>
    </submittedName>
</protein>
<dbReference type="PATRIC" id="fig|1227481.4.peg.1609"/>
<proteinExistence type="predicted"/>
<keyword evidence="3" id="KW-1185">Reference proteome</keyword>
<comment type="caution">
    <text evidence="2">The sequence shown here is derived from an EMBL/GenBank/DDBJ whole genome shotgun (WGS) entry which is preliminary data.</text>
</comment>
<evidence type="ECO:0000256" key="1">
    <source>
        <dbReference type="SAM" id="Phobius"/>
    </source>
</evidence>
<dbReference type="Proteomes" id="UP000011689">
    <property type="component" value="Unassembled WGS sequence"/>
</dbReference>
<gene>
    <name evidence="2" type="ORF">C467_08115</name>
</gene>
<keyword evidence="1" id="KW-0812">Transmembrane</keyword>
<name>M0F912_9EURY</name>
<sequence length="139" mass="13934">MTPRRIGAAVVDLALVALLGAAARLTHVLWYRAFDASVAGDLAGSVALGAVFGAGHVLVASGDRVLTPAGRDADTDSRVPRPRSVAVAVAAGLLLHASQAPAFTPFGLTSTGVNRVLTVGGVALGLWSLAARRAARSGS</sequence>
<keyword evidence="1" id="KW-0472">Membrane</keyword>
<dbReference type="OrthoDB" id="331022at2157"/>